<comment type="subcellular location">
    <subcellularLocation>
        <location evidence="1">Nucleus</location>
    </subcellularLocation>
</comment>
<dbReference type="Pfam" id="PF11951">
    <property type="entry name" value="Fungal_trans_2"/>
    <property type="match status" value="1"/>
</dbReference>
<dbReference type="PANTHER" id="PTHR37534:SF20">
    <property type="entry name" value="PRO1A C6 ZINK-FINGER PROTEIN"/>
    <property type="match status" value="1"/>
</dbReference>
<dbReference type="AlphaFoldDB" id="A0AAW0Z1I4"/>
<gene>
    <name evidence="3" type="ORF">IAR55_003202</name>
</gene>
<evidence type="ECO:0000313" key="4">
    <source>
        <dbReference type="Proteomes" id="UP001388673"/>
    </source>
</evidence>
<evidence type="ECO:0000313" key="3">
    <source>
        <dbReference type="EMBL" id="KAK8858970.1"/>
    </source>
</evidence>
<evidence type="ECO:0008006" key="5">
    <source>
        <dbReference type="Google" id="ProtNLM"/>
    </source>
</evidence>
<name>A0AAW0Z1I4_9TREE</name>
<proteinExistence type="predicted"/>
<keyword evidence="2" id="KW-0539">Nucleus</keyword>
<comment type="caution">
    <text evidence="3">The sequence shown here is derived from an EMBL/GenBank/DDBJ whole genome shotgun (WGS) entry which is preliminary data.</text>
</comment>
<dbReference type="RefSeq" id="XP_066803811.1">
    <property type="nucleotide sequence ID" value="XM_066946310.1"/>
</dbReference>
<dbReference type="EMBL" id="JBCAWK010000005">
    <property type="protein sequence ID" value="KAK8858970.1"/>
    <property type="molecule type" value="Genomic_DNA"/>
</dbReference>
<dbReference type="KEGG" id="kne:92180460"/>
<dbReference type="Proteomes" id="UP001388673">
    <property type="component" value="Unassembled WGS sequence"/>
</dbReference>
<sequence>MLRDADLAASGSSPSASHLISLLNPHPQGVAQANFLFESSFLEYLSDADMQWSVGPVASEGTQTESIQQLIARVTRQPSSRSYALSVRSTSPSPAPAHLSSLSLPTGLAKQPDPLIAYFPSTEQRHLFRHFLNETAPALVVIPIPQDRNPWLVHTIRLALGQPYGQDVFHDAFRTALISLASLDVGMKSSTSLQQPSDNAMYELSYDQRSTALELLNIGEAMNGGNAGLDAVDLTLAAVVALAFRDRLAGCQSWEEPITLGVKSVSAQGGPAAYIARHSTLQTRFLIEQMACVELLGCMTNYVAPKIFSWDNPWLHRRISGEDLLQGSEEGDSTDHLALVYGWDRLALQCCARSMVLNDEYQQVGLLKERNSRYGYAAVTSMTYQREVSMLARGKKLVEEAQALRSQPTPSSTSVRVSRGNSSLLICLEVTILCSHLRQDLNHKDIQTKVEMVLDILDKSMGEGMFAGFLLPLVWIAVCADLDHKERVNSLFSRLQQHYHLEPALMNRLVEFQWGELATASLEIWLDEMRKTKTYVPIF</sequence>
<dbReference type="PANTHER" id="PTHR37534">
    <property type="entry name" value="TRANSCRIPTIONAL ACTIVATOR PROTEIN UGA3"/>
    <property type="match status" value="1"/>
</dbReference>
<dbReference type="GO" id="GO:0005634">
    <property type="term" value="C:nucleus"/>
    <property type="evidence" value="ECO:0007669"/>
    <property type="project" value="UniProtKB-SubCell"/>
</dbReference>
<accession>A0AAW0Z1I4</accession>
<organism evidence="3 4">
    <name type="scientific">Kwoniella newhampshirensis</name>
    <dbReference type="NCBI Taxonomy" id="1651941"/>
    <lineage>
        <taxon>Eukaryota</taxon>
        <taxon>Fungi</taxon>
        <taxon>Dikarya</taxon>
        <taxon>Basidiomycota</taxon>
        <taxon>Agaricomycotina</taxon>
        <taxon>Tremellomycetes</taxon>
        <taxon>Tremellales</taxon>
        <taxon>Cryptococcaceae</taxon>
        <taxon>Kwoniella</taxon>
    </lineage>
</organism>
<dbReference type="GeneID" id="92180460"/>
<evidence type="ECO:0000256" key="1">
    <source>
        <dbReference type="ARBA" id="ARBA00004123"/>
    </source>
</evidence>
<reference evidence="3 4" key="1">
    <citation type="journal article" date="2024" name="bioRxiv">
        <title>Comparative genomics of Cryptococcus and Kwoniella reveals pathogenesis evolution and contrasting karyotype dynamics via intercentromeric recombination or chromosome fusion.</title>
        <authorList>
            <person name="Coelho M.A."/>
            <person name="David-Palma M."/>
            <person name="Shea T."/>
            <person name="Bowers K."/>
            <person name="McGinley-Smith S."/>
            <person name="Mohammad A.W."/>
            <person name="Gnirke A."/>
            <person name="Yurkov A.M."/>
            <person name="Nowrousian M."/>
            <person name="Sun S."/>
            <person name="Cuomo C.A."/>
            <person name="Heitman J."/>
        </authorList>
    </citation>
    <scope>NUCLEOTIDE SEQUENCE [LARGE SCALE GENOMIC DNA]</scope>
    <source>
        <strain evidence="3 4">CBS 13917</strain>
    </source>
</reference>
<protein>
    <recommendedName>
        <fullName evidence="5">Transcription factor domain-containing protein</fullName>
    </recommendedName>
</protein>
<dbReference type="InterPro" id="IPR021858">
    <property type="entry name" value="Fun_TF"/>
</dbReference>
<keyword evidence="4" id="KW-1185">Reference proteome</keyword>
<evidence type="ECO:0000256" key="2">
    <source>
        <dbReference type="ARBA" id="ARBA00023242"/>
    </source>
</evidence>